<evidence type="ECO:0000256" key="1">
    <source>
        <dbReference type="ARBA" id="ARBA00010839"/>
    </source>
</evidence>
<dbReference type="Pfam" id="PF17775">
    <property type="entry name" value="YchJ_M-like"/>
    <property type="match status" value="1"/>
</dbReference>
<dbReference type="RefSeq" id="WP_206556533.1">
    <property type="nucleotide sequence ID" value="NZ_JAFKDB010000007.1"/>
</dbReference>
<dbReference type="PANTHER" id="PTHR33747:SF1">
    <property type="entry name" value="ADENYLATE CYCLASE-ASSOCIATED CAP C-TERMINAL DOMAIN-CONTAINING PROTEIN"/>
    <property type="match status" value="1"/>
</dbReference>
<dbReference type="InterPro" id="IPR032710">
    <property type="entry name" value="NTF2-like_dom_sf"/>
</dbReference>
<evidence type="ECO:0000256" key="2">
    <source>
        <dbReference type="HAMAP-Rule" id="MF_00612"/>
    </source>
</evidence>
<dbReference type="EMBL" id="JAFKDB010000007">
    <property type="protein sequence ID" value="MBN7768707.1"/>
    <property type="molecule type" value="Genomic_DNA"/>
</dbReference>
<sequence length="152" mass="16970">MTPDTSTRDCPCGSGMTYDLCCQRWHLGAMAPTPEALMRSRFSAFALADRAYLLATWHPDTRPAELNLADSPEWVSLQVLSANANAGQGQVHFRAVYRAGHGWGYLEERSDFVKVDDRWFYLEGETTEGVLKPGRNDLCPCGSGRKYKTCCL</sequence>
<dbReference type="PANTHER" id="PTHR33747">
    <property type="entry name" value="UPF0225 PROTEIN SCO1677"/>
    <property type="match status" value="1"/>
</dbReference>
<dbReference type="InterPro" id="IPR023006">
    <property type="entry name" value="YchJ-like"/>
</dbReference>
<evidence type="ECO:0000313" key="5">
    <source>
        <dbReference type="Proteomes" id="UP000664344"/>
    </source>
</evidence>
<dbReference type="Gene3D" id="3.10.450.50">
    <property type="match status" value="1"/>
</dbReference>
<reference evidence="4 5" key="1">
    <citation type="submission" date="2021-02" db="EMBL/GenBank/DDBJ databases">
        <title>PHA producing bacteria isolated from coastal sediment in Guangdong, Shenzhen.</title>
        <authorList>
            <person name="Zheng W."/>
            <person name="Yu S."/>
            <person name="Huang Y."/>
        </authorList>
    </citation>
    <scope>NUCLEOTIDE SEQUENCE [LARGE SCALE GENOMIC DNA]</scope>
    <source>
        <strain evidence="4 5">TN21-5</strain>
    </source>
</reference>
<feature type="domain" description="YchJ-like middle NTF2-like" evidence="3">
    <location>
        <begin position="33"/>
        <end position="124"/>
    </location>
</feature>
<keyword evidence="5" id="KW-1185">Reference proteome</keyword>
<dbReference type="SUPFAM" id="SSF103642">
    <property type="entry name" value="Sec-C motif"/>
    <property type="match status" value="1"/>
</dbReference>
<dbReference type="Proteomes" id="UP000664344">
    <property type="component" value="Unassembled WGS sequence"/>
</dbReference>
<comment type="caution">
    <text evidence="4">The sequence shown here is derived from an EMBL/GenBank/DDBJ whole genome shotgun (WGS) entry which is preliminary data.</text>
</comment>
<dbReference type="InterPro" id="IPR048469">
    <property type="entry name" value="YchJ-like_M"/>
</dbReference>
<accession>A0ABS3BAB9</accession>
<evidence type="ECO:0000259" key="3">
    <source>
        <dbReference type="Pfam" id="PF17775"/>
    </source>
</evidence>
<dbReference type="HAMAP" id="MF_00612">
    <property type="entry name" value="UPF0225"/>
    <property type="match status" value="1"/>
</dbReference>
<dbReference type="SUPFAM" id="SSF54427">
    <property type="entry name" value="NTF2-like"/>
    <property type="match status" value="1"/>
</dbReference>
<organism evidence="4 5">
    <name type="scientific">Marinobacter daepoensis</name>
    <dbReference type="NCBI Taxonomy" id="262077"/>
    <lineage>
        <taxon>Bacteria</taxon>
        <taxon>Pseudomonadati</taxon>
        <taxon>Pseudomonadota</taxon>
        <taxon>Gammaproteobacteria</taxon>
        <taxon>Pseudomonadales</taxon>
        <taxon>Marinobacteraceae</taxon>
        <taxon>Marinobacter</taxon>
    </lineage>
</organism>
<dbReference type="InterPro" id="IPR004027">
    <property type="entry name" value="SEC_C_motif"/>
</dbReference>
<proteinExistence type="inferred from homology"/>
<dbReference type="Pfam" id="PF02810">
    <property type="entry name" value="SEC-C"/>
    <property type="match status" value="2"/>
</dbReference>
<gene>
    <name evidence="4" type="ORF">JYP53_02170</name>
</gene>
<protein>
    <recommendedName>
        <fullName evidence="2">UPF0225 protein JYP53_02170</fullName>
    </recommendedName>
</protein>
<comment type="similarity">
    <text evidence="1 2">Belongs to the UPF0225 family.</text>
</comment>
<evidence type="ECO:0000313" key="4">
    <source>
        <dbReference type="EMBL" id="MBN7768707.1"/>
    </source>
</evidence>
<name>A0ABS3BAB9_9GAMM</name>